<dbReference type="InterPro" id="IPR050102">
    <property type="entry name" value="tRNA_sulfurtransferase_ThiI"/>
</dbReference>
<dbReference type="Pfam" id="PF02568">
    <property type="entry name" value="ThiI"/>
    <property type="match status" value="1"/>
</dbReference>
<dbReference type="Pfam" id="PF02926">
    <property type="entry name" value="THUMP"/>
    <property type="match status" value="1"/>
</dbReference>
<dbReference type="NCBIfam" id="TIGR00342">
    <property type="entry name" value="tRNA uracil 4-sulfurtransferase ThiI"/>
    <property type="match status" value="1"/>
</dbReference>
<dbReference type="GO" id="GO:0140741">
    <property type="term" value="F:tRNA-uracil-4 sulfurtransferase activity"/>
    <property type="evidence" value="ECO:0007669"/>
    <property type="project" value="UniProtKB-EC"/>
</dbReference>
<feature type="domain" description="THUMP" evidence="10">
    <location>
        <begin position="60"/>
        <end position="164"/>
    </location>
</feature>
<feature type="binding site" evidence="9">
    <location>
        <begin position="182"/>
        <end position="183"/>
    </location>
    <ligand>
        <name>ATP</name>
        <dbReference type="ChEBI" id="CHEBI:30616"/>
    </ligand>
</feature>
<evidence type="ECO:0000256" key="6">
    <source>
        <dbReference type="ARBA" id="ARBA00022840"/>
    </source>
</evidence>
<name>A0ABV6LJ34_9BACI</name>
<keyword evidence="6 9" id="KW-0067">ATP-binding</keyword>
<dbReference type="PANTHER" id="PTHR43209">
    <property type="entry name" value="TRNA SULFURTRANSFERASE"/>
    <property type="match status" value="1"/>
</dbReference>
<comment type="function">
    <text evidence="9">Catalyzes the ATP-dependent transfer of a sulfur to tRNA to produce 4-thiouridine in position 8 of tRNAs, which functions as a near-UV photosensor. Also catalyzes the transfer of sulfur to the sulfur carrier protein ThiS, forming ThiS-thiocarboxylate. This is a step in the synthesis of thiazole, in the thiamine biosynthesis pathway. The sulfur is donated as persulfide by IscS.</text>
</comment>
<dbReference type="InterPro" id="IPR054173">
    <property type="entry name" value="ThiI_fer"/>
</dbReference>
<reference evidence="11 12" key="1">
    <citation type="submission" date="2024-09" db="EMBL/GenBank/DDBJ databases">
        <authorList>
            <person name="Sun Q."/>
            <person name="Mori K."/>
        </authorList>
    </citation>
    <scope>NUCLEOTIDE SEQUENCE [LARGE SCALE GENOMIC DNA]</scope>
    <source>
        <strain evidence="11 12">NCAIM B.02529</strain>
    </source>
</reference>
<evidence type="ECO:0000259" key="10">
    <source>
        <dbReference type="PROSITE" id="PS51165"/>
    </source>
</evidence>
<dbReference type="InterPro" id="IPR049962">
    <property type="entry name" value="THUMP_ThiI"/>
</dbReference>
<comment type="subcellular location">
    <subcellularLocation>
        <location evidence="1 9">Cytoplasm</location>
    </subcellularLocation>
</comment>
<keyword evidence="7 9" id="KW-0694">RNA-binding</keyword>
<protein>
    <recommendedName>
        <fullName evidence="9">Probable tRNA sulfurtransferase</fullName>
        <ecNumber evidence="9">2.8.1.4</ecNumber>
    </recommendedName>
    <alternativeName>
        <fullName evidence="9">Sulfur carrier protein ThiS sulfurtransferase</fullName>
    </alternativeName>
    <alternativeName>
        <fullName evidence="9">Thiamine biosynthesis protein ThiI</fullName>
    </alternativeName>
    <alternativeName>
        <fullName evidence="9">tRNA 4-thiouridine synthase</fullName>
    </alternativeName>
</protein>
<comment type="similarity">
    <text evidence="9">Belongs to the ThiI family.</text>
</comment>
<comment type="catalytic activity">
    <reaction evidence="9">
        <text>[ThiI sulfur-carrier protein]-S-sulfanyl-L-cysteine + a uridine in tRNA + 2 reduced [2Fe-2S]-[ferredoxin] + ATP + H(+) = [ThiI sulfur-carrier protein]-L-cysteine + a 4-thiouridine in tRNA + 2 oxidized [2Fe-2S]-[ferredoxin] + AMP + diphosphate</text>
        <dbReference type="Rhea" id="RHEA:24176"/>
        <dbReference type="Rhea" id="RHEA-COMP:10000"/>
        <dbReference type="Rhea" id="RHEA-COMP:10001"/>
        <dbReference type="Rhea" id="RHEA-COMP:13337"/>
        <dbReference type="Rhea" id="RHEA-COMP:13338"/>
        <dbReference type="Rhea" id="RHEA-COMP:13339"/>
        <dbReference type="Rhea" id="RHEA-COMP:13340"/>
        <dbReference type="ChEBI" id="CHEBI:15378"/>
        <dbReference type="ChEBI" id="CHEBI:29950"/>
        <dbReference type="ChEBI" id="CHEBI:30616"/>
        <dbReference type="ChEBI" id="CHEBI:33019"/>
        <dbReference type="ChEBI" id="CHEBI:33737"/>
        <dbReference type="ChEBI" id="CHEBI:33738"/>
        <dbReference type="ChEBI" id="CHEBI:61963"/>
        <dbReference type="ChEBI" id="CHEBI:65315"/>
        <dbReference type="ChEBI" id="CHEBI:136798"/>
        <dbReference type="ChEBI" id="CHEBI:456215"/>
        <dbReference type="EC" id="2.8.1.4"/>
    </reaction>
</comment>
<feature type="binding site" evidence="9">
    <location>
        <begin position="207"/>
        <end position="208"/>
    </location>
    <ligand>
        <name>ATP</name>
        <dbReference type="ChEBI" id="CHEBI:30616"/>
    </ligand>
</feature>
<evidence type="ECO:0000256" key="1">
    <source>
        <dbReference type="ARBA" id="ARBA00004496"/>
    </source>
</evidence>
<dbReference type="InterPro" id="IPR020536">
    <property type="entry name" value="ThiI_AANH"/>
</dbReference>
<evidence type="ECO:0000256" key="3">
    <source>
        <dbReference type="ARBA" id="ARBA00022555"/>
    </source>
</evidence>
<dbReference type="Gene3D" id="3.40.50.620">
    <property type="entry name" value="HUPs"/>
    <property type="match status" value="1"/>
</dbReference>
<evidence type="ECO:0000256" key="5">
    <source>
        <dbReference type="ARBA" id="ARBA00022741"/>
    </source>
</evidence>
<feature type="binding site" evidence="9">
    <location>
        <position position="264"/>
    </location>
    <ligand>
        <name>ATP</name>
        <dbReference type="ChEBI" id="CHEBI:30616"/>
    </ligand>
</feature>
<dbReference type="CDD" id="cd01712">
    <property type="entry name" value="PPase_ThiI"/>
    <property type="match status" value="1"/>
</dbReference>
<dbReference type="SMART" id="SM00981">
    <property type="entry name" value="THUMP"/>
    <property type="match status" value="1"/>
</dbReference>
<feature type="binding site" evidence="9">
    <location>
        <position position="295"/>
    </location>
    <ligand>
        <name>ATP</name>
        <dbReference type="ChEBI" id="CHEBI:30616"/>
    </ligand>
</feature>
<organism evidence="11 12">
    <name type="scientific">Pontibacillus salicampi</name>
    <dbReference type="NCBI Taxonomy" id="1449801"/>
    <lineage>
        <taxon>Bacteria</taxon>
        <taxon>Bacillati</taxon>
        <taxon>Bacillota</taxon>
        <taxon>Bacilli</taxon>
        <taxon>Bacillales</taxon>
        <taxon>Bacillaceae</taxon>
        <taxon>Pontibacillus</taxon>
    </lineage>
</organism>
<keyword evidence="12" id="KW-1185">Reference proteome</keyword>
<dbReference type="EMBL" id="JBHLTP010000003">
    <property type="protein sequence ID" value="MFC0522314.1"/>
    <property type="molecule type" value="Genomic_DNA"/>
</dbReference>
<dbReference type="Gene3D" id="3.30.2130.30">
    <property type="match status" value="1"/>
</dbReference>
<evidence type="ECO:0000313" key="12">
    <source>
        <dbReference type="Proteomes" id="UP001589836"/>
    </source>
</evidence>
<dbReference type="CDD" id="cd11716">
    <property type="entry name" value="THUMP_ThiI"/>
    <property type="match status" value="1"/>
</dbReference>
<dbReference type="EC" id="2.8.1.4" evidence="9"/>
<dbReference type="PROSITE" id="PS51165">
    <property type="entry name" value="THUMP"/>
    <property type="match status" value="1"/>
</dbReference>
<sequence length="401" mass="45439">MQYNHILIRYGEMALKGKNKKHFVGQLSHNVKFKLKKFPNIELTKTHDRMYVLLNGEEPQPIIEVLKDIFGIQSMSLALKVNSEEEAIKEAALHTLTDPAGVKTFKISTRRVDKQFPINSQDMNRVLGGHLLQSTDGYTVDVHQPDIEISVEIRKEGTYITSEKIQGAGGLPVGTAGKSLLLLSGGIDSPVAGYLTMKRGVEIEAIHFHSPPFTSERSKQKVIDLAKKLTRFGHKVRLHVVPFTALQQSMFRQIPQHYGMTIMRRLMLQISERVAEKEGILSFTTGESLGQVASQTMESMHTINQVTNYPIIRPLVAMDKLDIIDISKKIDTYDISIRPYEDCCTVFVPKQPKTKPDKEKVSGIEAQIDYGEEFERTIENIEVLEFYDEEAEEVNEFSDLF</sequence>
<dbReference type="SUPFAM" id="SSF143437">
    <property type="entry name" value="THUMP domain-like"/>
    <property type="match status" value="1"/>
</dbReference>
<evidence type="ECO:0000256" key="2">
    <source>
        <dbReference type="ARBA" id="ARBA00022490"/>
    </source>
</evidence>
<gene>
    <name evidence="9 11" type="primary">thiI</name>
    <name evidence="11" type="ORF">ACFFGV_01760</name>
</gene>
<evidence type="ECO:0000256" key="8">
    <source>
        <dbReference type="ARBA" id="ARBA00022977"/>
    </source>
</evidence>
<evidence type="ECO:0000256" key="9">
    <source>
        <dbReference type="HAMAP-Rule" id="MF_00021"/>
    </source>
</evidence>
<dbReference type="InterPro" id="IPR049961">
    <property type="entry name" value="ThiI_N"/>
</dbReference>
<keyword evidence="3 9" id="KW-0820">tRNA-binding</keyword>
<dbReference type="HAMAP" id="MF_00021">
    <property type="entry name" value="ThiI"/>
    <property type="match status" value="1"/>
</dbReference>
<keyword evidence="5 9" id="KW-0547">Nucleotide-binding</keyword>
<evidence type="ECO:0000313" key="11">
    <source>
        <dbReference type="EMBL" id="MFC0522314.1"/>
    </source>
</evidence>
<feature type="binding site" evidence="9">
    <location>
        <position position="286"/>
    </location>
    <ligand>
        <name>ATP</name>
        <dbReference type="ChEBI" id="CHEBI:30616"/>
    </ligand>
</feature>
<dbReference type="InterPro" id="IPR014729">
    <property type="entry name" value="Rossmann-like_a/b/a_fold"/>
</dbReference>
<dbReference type="PANTHER" id="PTHR43209:SF1">
    <property type="entry name" value="TRNA SULFURTRANSFERASE"/>
    <property type="match status" value="1"/>
</dbReference>
<dbReference type="SUPFAM" id="SSF52402">
    <property type="entry name" value="Adenine nucleotide alpha hydrolases-like"/>
    <property type="match status" value="1"/>
</dbReference>
<comment type="catalytic activity">
    <reaction evidence="9">
        <text>[ThiS sulfur-carrier protein]-C-terminal Gly-Gly-AMP + S-sulfanyl-L-cysteinyl-[cysteine desulfurase] + AH2 = [ThiS sulfur-carrier protein]-C-terminal-Gly-aminoethanethioate + L-cysteinyl-[cysteine desulfurase] + A + AMP + 2 H(+)</text>
        <dbReference type="Rhea" id="RHEA:43340"/>
        <dbReference type="Rhea" id="RHEA-COMP:12157"/>
        <dbReference type="Rhea" id="RHEA-COMP:12158"/>
        <dbReference type="Rhea" id="RHEA-COMP:12910"/>
        <dbReference type="Rhea" id="RHEA-COMP:19908"/>
        <dbReference type="ChEBI" id="CHEBI:13193"/>
        <dbReference type="ChEBI" id="CHEBI:15378"/>
        <dbReference type="ChEBI" id="CHEBI:17499"/>
        <dbReference type="ChEBI" id="CHEBI:29950"/>
        <dbReference type="ChEBI" id="CHEBI:61963"/>
        <dbReference type="ChEBI" id="CHEBI:90618"/>
        <dbReference type="ChEBI" id="CHEBI:232372"/>
        <dbReference type="ChEBI" id="CHEBI:456215"/>
    </reaction>
</comment>
<dbReference type="RefSeq" id="WP_377345837.1">
    <property type="nucleotide sequence ID" value="NZ_JBHLTP010000003.1"/>
</dbReference>
<keyword evidence="2 9" id="KW-0963">Cytoplasm</keyword>
<comment type="caution">
    <text evidence="11">The sequence shown here is derived from an EMBL/GenBank/DDBJ whole genome shotgun (WGS) entry which is preliminary data.</text>
</comment>
<evidence type="ECO:0000256" key="7">
    <source>
        <dbReference type="ARBA" id="ARBA00022884"/>
    </source>
</evidence>
<keyword evidence="8 9" id="KW-0784">Thiamine biosynthesis</keyword>
<dbReference type="Pfam" id="PF22025">
    <property type="entry name" value="ThiI_fer"/>
    <property type="match status" value="1"/>
</dbReference>
<evidence type="ECO:0000256" key="4">
    <source>
        <dbReference type="ARBA" id="ARBA00022679"/>
    </source>
</evidence>
<proteinExistence type="inferred from homology"/>
<dbReference type="InterPro" id="IPR004114">
    <property type="entry name" value="THUMP_dom"/>
</dbReference>
<dbReference type="InterPro" id="IPR003720">
    <property type="entry name" value="tRNA_STrfase"/>
</dbReference>
<keyword evidence="4 9" id="KW-0808">Transferase</keyword>
<dbReference type="Proteomes" id="UP001589836">
    <property type="component" value="Unassembled WGS sequence"/>
</dbReference>
<comment type="pathway">
    <text evidence="9">Cofactor biosynthesis; thiamine diphosphate biosynthesis.</text>
</comment>
<accession>A0ABV6LJ34</accession>